<dbReference type="AlphaFoldDB" id="A0A4P8HPT3"/>
<reference evidence="2 5" key="2">
    <citation type="submission" date="2020-08" db="EMBL/GenBank/DDBJ databases">
        <title>Genomic Encyclopedia of Type Strains, Phase III (KMG-III): the genomes of soil and plant-associated and newly described type strains.</title>
        <authorList>
            <person name="Whitman W."/>
        </authorList>
    </citation>
    <scope>NUCLEOTIDE SEQUENCE [LARGE SCALE GENOMIC DNA]</scope>
    <source>
        <strain evidence="2 5">CECT 7753</strain>
    </source>
</reference>
<keyword evidence="4" id="KW-1185">Reference proteome</keyword>
<evidence type="ECO:0000313" key="2">
    <source>
        <dbReference type="EMBL" id="MBB3221153.1"/>
    </source>
</evidence>
<organism evidence="2 5">
    <name type="scientific">Pseudoduganella umbonata</name>
    <dbReference type="NCBI Taxonomy" id="864828"/>
    <lineage>
        <taxon>Bacteria</taxon>
        <taxon>Pseudomonadati</taxon>
        <taxon>Pseudomonadota</taxon>
        <taxon>Betaproteobacteria</taxon>
        <taxon>Burkholderiales</taxon>
        <taxon>Oxalobacteraceae</taxon>
        <taxon>Telluria group</taxon>
        <taxon>Pseudoduganella</taxon>
    </lineage>
</organism>
<evidence type="ECO:0000259" key="1">
    <source>
        <dbReference type="Pfam" id="PF03358"/>
    </source>
</evidence>
<reference evidence="3 4" key="1">
    <citation type="submission" date="2019-05" db="EMBL/GenBank/DDBJ databases">
        <title>Draft Genome Sequences of Six Type Strains of the Genus Massilia.</title>
        <authorList>
            <person name="Miess H."/>
            <person name="Frediansyhah A."/>
            <person name="Gross H."/>
        </authorList>
    </citation>
    <scope>NUCLEOTIDE SEQUENCE [LARGE SCALE GENOMIC DNA]</scope>
    <source>
        <strain evidence="3 4">DSMZ 26121</strain>
    </source>
</reference>
<name>A0A4P8HPT3_9BURK</name>
<dbReference type="Pfam" id="PF03358">
    <property type="entry name" value="FMN_red"/>
    <property type="match status" value="1"/>
</dbReference>
<dbReference type="Proteomes" id="UP000298763">
    <property type="component" value="Chromosome"/>
</dbReference>
<dbReference type="GO" id="GO:0005829">
    <property type="term" value="C:cytosol"/>
    <property type="evidence" value="ECO:0007669"/>
    <property type="project" value="TreeGrafter"/>
</dbReference>
<dbReference type="EMBL" id="JACHXS010000003">
    <property type="protein sequence ID" value="MBB3221153.1"/>
    <property type="molecule type" value="Genomic_DNA"/>
</dbReference>
<evidence type="ECO:0000313" key="4">
    <source>
        <dbReference type="Proteomes" id="UP000298763"/>
    </source>
</evidence>
<dbReference type="GO" id="GO:0010181">
    <property type="term" value="F:FMN binding"/>
    <property type="evidence" value="ECO:0007669"/>
    <property type="project" value="TreeGrafter"/>
</dbReference>
<evidence type="ECO:0000313" key="5">
    <source>
        <dbReference type="Proteomes" id="UP000584325"/>
    </source>
</evidence>
<evidence type="ECO:0000313" key="3">
    <source>
        <dbReference type="EMBL" id="QCP10345.1"/>
    </source>
</evidence>
<sequence length="196" mass="21449">MTKPITILAFAGSTRRDSLTKKLSRVAAVAAEGAGAHVTWIDLKDYPIPLYDGDTEAEHGPGQAVLDLLALFRRHDALLIASPEYNGFFPPLIKNTLDWLSRPREGEERHAALRGKHVLLLSAARGSNGGARGLQQLRHLFDNFKAHSHAQDYLLPAAHEAFDEQGNLAHAADQARLEALVAQFAATVRERQLHAA</sequence>
<dbReference type="EMBL" id="CP040017">
    <property type="protein sequence ID" value="QCP10345.1"/>
    <property type="molecule type" value="Genomic_DNA"/>
</dbReference>
<proteinExistence type="predicted"/>
<dbReference type="PANTHER" id="PTHR30543:SF21">
    <property type="entry name" value="NAD(P)H-DEPENDENT FMN REDUCTASE LOT6"/>
    <property type="match status" value="1"/>
</dbReference>
<dbReference type="InterPro" id="IPR050712">
    <property type="entry name" value="NAD(P)H-dep_reductase"/>
</dbReference>
<gene>
    <name evidence="3" type="ORF">FCL38_07810</name>
    <name evidence="2" type="ORF">FHS02_001960</name>
</gene>
<accession>A0A4P8HPT3</accession>
<dbReference type="OrthoDB" id="1643408at2"/>
<dbReference type="SUPFAM" id="SSF52218">
    <property type="entry name" value="Flavoproteins"/>
    <property type="match status" value="1"/>
</dbReference>
<dbReference type="GO" id="GO:0016491">
    <property type="term" value="F:oxidoreductase activity"/>
    <property type="evidence" value="ECO:0007669"/>
    <property type="project" value="InterPro"/>
</dbReference>
<dbReference type="Gene3D" id="3.40.50.360">
    <property type="match status" value="1"/>
</dbReference>
<dbReference type="RefSeq" id="WP_137313229.1">
    <property type="nucleotide sequence ID" value="NZ_CP040017.1"/>
</dbReference>
<protein>
    <submittedName>
        <fullName evidence="2">NAD(P)H-dependent FMN reductase</fullName>
    </submittedName>
    <submittedName>
        <fullName evidence="3">NAD(P)H-dependent oxidoreductase</fullName>
    </submittedName>
</protein>
<dbReference type="PANTHER" id="PTHR30543">
    <property type="entry name" value="CHROMATE REDUCTASE"/>
    <property type="match status" value="1"/>
</dbReference>
<dbReference type="InterPro" id="IPR005025">
    <property type="entry name" value="FMN_Rdtase-like_dom"/>
</dbReference>
<feature type="domain" description="NADPH-dependent FMN reductase-like" evidence="1">
    <location>
        <begin position="6"/>
        <end position="153"/>
    </location>
</feature>
<dbReference type="InterPro" id="IPR029039">
    <property type="entry name" value="Flavoprotein-like_sf"/>
</dbReference>
<dbReference type="Proteomes" id="UP000584325">
    <property type="component" value="Unassembled WGS sequence"/>
</dbReference>